<evidence type="ECO:0000256" key="2">
    <source>
        <dbReference type="ARBA" id="ARBA00009840"/>
    </source>
</evidence>
<dbReference type="PANTHER" id="PTHR30563:SF0">
    <property type="entry name" value="DNA RECOMBINATION PROTEIN RMUC"/>
    <property type="match status" value="1"/>
</dbReference>
<reference evidence="6 7" key="1">
    <citation type="submission" date="2017-07" db="EMBL/GenBank/DDBJ databases">
        <title>Draft genome sequence of Prevotella copri isolated from the gut of healthy adult Indian.</title>
        <authorList>
            <person name="Das B."/>
            <person name="Bag S."/>
            <person name="Ghosh T.S."/>
        </authorList>
    </citation>
    <scope>NUCLEOTIDE SEQUENCE [LARGE SCALE GENOMIC DNA]</scope>
    <source>
        <strain evidence="6 7">Indica</strain>
    </source>
</reference>
<dbReference type="InterPro" id="IPR003798">
    <property type="entry name" value="DNA_recombination_RmuC"/>
</dbReference>
<comment type="caution">
    <text evidence="6">The sequence shown here is derived from an EMBL/GenBank/DDBJ whole genome shotgun (WGS) entry which is preliminary data.</text>
</comment>
<dbReference type="EMBL" id="NMPZ01000011">
    <property type="protein sequence ID" value="OXL43889.1"/>
    <property type="molecule type" value="Genomic_DNA"/>
</dbReference>
<organism evidence="6 7">
    <name type="scientific">Segatella copri</name>
    <dbReference type="NCBI Taxonomy" id="165179"/>
    <lineage>
        <taxon>Bacteria</taxon>
        <taxon>Pseudomonadati</taxon>
        <taxon>Bacteroidota</taxon>
        <taxon>Bacteroidia</taxon>
        <taxon>Bacteroidales</taxon>
        <taxon>Prevotellaceae</taxon>
        <taxon>Segatella</taxon>
    </lineage>
</organism>
<name>A0AA91YWX0_9BACT</name>
<dbReference type="GO" id="GO:0006310">
    <property type="term" value="P:DNA recombination"/>
    <property type="evidence" value="ECO:0007669"/>
    <property type="project" value="UniProtKB-KW"/>
</dbReference>
<evidence type="ECO:0000256" key="5">
    <source>
        <dbReference type="SAM" id="Coils"/>
    </source>
</evidence>
<dbReference type="Proteomes" id="UP000215155">
    <property type="component" value="Unassembled WGS sequence"/>
</dbReference>
<dbReference type="Pfam" id="PF02646">
    <property type="entry name" value="RmuC"/>
    <property type="match status" value="1"/>
</dbReference>
<keyword evidence="3 5" id="KW-0175">Coiled coil</keyword>
<evidence type="ECO:0000313" key="7">
    <source>
        <dbReference type="Proteomes" id="UP000215155"/>
    </source>
</evidence>
<evidence type="ECO:0000313" key="6">
    <source>
        <dbReference type="EMBL" id="OXL43889.1"/>
    </source>
</evidence>
<comment type="function">
    <text evidence="1">Involved in DNA recombination.</text>
</comment>
<dbReference type="PANTHER" id="PTHR30563">
    <property type="entry name" value="DNA RECOMBINATION PROTEIN RMUC"/>
    <property type="match status" value="1"/>
</dbReference>
<dbReference type="RefSeq" id="WP_089543973.1">
    <property type="nucleotide sequence ID" value="NZ_NMPZ01000011.1"/>
</dbReference>
<feature type="coiled-coil region" evidence="5">
    <location>
        <begin position="77"/>
        <end position="138"/>
    </location>
</feature>
<gene>
    <name evidence="6" type="ORF">CFT61_08305</name>
</gene>
<dbReference type="AlphaFoldDB" id="A0AA91YWX0"/>
<protein>
    <submittedName>
        <fullName evidence="6">DNA recombination protein RmuC</fullName>
    </submittedName>
</protein>
<sequence length="459" mass="52024">MEIVIGIVIGLAIGFFVGKLMEGKKAGEEKTQLIAKAQVLQANIEQSNLHHAAEVQSLKQSYASEIQGLKESHISEIQGLKAQMENERLFAEKLRAESDQQWAQKLESLKQEMHRMTIEQQKAAAEQLAAKQSALQENNRLQMDELLKPIKEQFADFKKSVEESKTQNEVNKKELQSTFEATMKLFQQEQQQAVTSLKEQTSKIGSDAANLTKALKGDSKMQGDWGEMVLETILENSGLRKDEEFFIQENTKDENGKNFRPDVIVRFPEGRSVVIDSKVSLTAYTDALAAETDEERERLMKSHALSVRKHIDELAEKDYSKLVDDAIGFVLMFIPNETSYIAAMKQQPDLSRYAYQKKIIIISPSNLLMALQLAYNLWQYDRQNKNVEKIVKTAADLYDKVVGFEDTFTSIGDLLTRLSGTYDKAKKQLYDGTGNVMRRVESLKNLGVTPKKQIKALEE</sequence>
<evidence type="ECO:0000256" key="3">
    <source>
        <dbReference type="ARBA" id="ARBA00023054"/>
    </source>
</evidence>
<accession>A0AA91YWX0</accession>
<keyword evidence="4" id="KW-0233">DNA recombination</keyword>
<proteinExistence type="inferred from homology"/>
<evidence type="ECO:0000256" key="1">
    <source>
        <dbReference type="ARBA" id="ARBA00003416"/>
    </source>
</evidence>
<evidence type="ECO:0000256" key="4">
    <source>
        <dbReference type="ARBA" id="ARBA00023172"/>
    </source>
</evidence>
<comment type="similarity">
    <text evidence="2">Belongs to the RmuC family.</text>
</comment>